<accession>A0A285D4U5</accession>
<name>A0A285D4U5_9BACI</name>
<dbReference type="Proteomes" id="UP000219546">
    <property type="component" value="Unassembled WGS sequence"/>
</dbReference>
<proteinExistence type="predicted"/>
<dbReference type="EMBL" id="OAOP01000009">
    <property type="protein sequence ID" value="SNX74346.1"/>
    <property type="molecule type" value="Genomic_DNA"/>
</dbReference>
<dbReference type="AlphaFoldDB" id="A0A285D4U5"/>
<sequence length="33" mass="3807">MNQDLLKFLEDLSEESEVVTAEEIEAAQLVVKW</sequence>
<gene>
    <name evidence="1" type="ORF">SAMN05877753_10948</name>
</gene>
<organism evidence="1 2">
    <name type="scientific">Bacillus oleivorans</name>
    <dbReference type="NCBI Taxonomy" id="1448271"/>
    <lineage>
        <taxon>Bacteria</taxon>
        <taxon>Bacillati</taxon>
        <taxon>Bacillota</taxon>
        <taxon>Bacilli</taxon>
        <taxon>Bacillales</taxon>
        <taxon>Bacillaceae</taxon>
        <taxon>Bacillus</taxon>
    </lineage>
</organism>
<evidence type="ECO:0000313" key="2">
    <source>
        <dbReference type="Proteomes" id="UP000219546"/>
    </source>
</evidence>
<evidence type="ECO:0000313" key="1">
    <source>
        <dbReference type="EMBL" id="SNX74346.1"/>
    </source>
</evidence>
<reference evidence="1 2" key="1">
    <citation type="submission" date="2017-08" db="EMBL/GenBank/DDBJ databases">
        <authorList>
            <person name="de Groot N.N."/>
        </authorList>
    </citation>
    <scope>NUCLEOTIDE SEQUENCE [LARGE SCALE GENOMIC DNA]</scope>
    <source>
        <strain evidence="1 2">JC228</strain>
    </source>
</reference>
<keyword evidence="2" id="KW-1185">Reference proteome</keyword>
<protein>
    <submittedName>
        <fullName evidence="1">Uncharacterized protein</fullName>
    </submittedName>
</protein>